<gene>
    <name evidence="8" type="primary">PEX30</name>
    <name evidence="8" type="ORF">BG006_007226</name>
</gene>
<sequence length="536" mass="61071">MSSFECHSAFLANVPSAEPSPANPKKKIHALPQPHPRDNNTNNSRSNHSSFMTTSTTTAPSAISASTSSSVGARRNVLVKPSQSFADFFSASTPVPASVTLLLSYTSPAIHGFHRLLQLLTWTSDRSVKSFLVLFGWWALCLGTETFLIFGLHGALILYLGHMWIRSRKVSRIKGDAPQSPAPGTPLSGKFSFSSSSSSRSAFLTPTSARHPTTTQVEQAVTLKEIQEILDHWAAWNRSLDRVESYFDWSDRSTTRLVLALVVLTYVPWLILTYFIPMRFILVVVGSIAICWRAPWFGVLWAVTMKLQAFSPLLQLIPYWPKEATRSAYQKKQGFSVKDIISRAIGQRKKDEAYAIQSYKTSTGYDIEEDHATMYYKFVLYENQRWWLGIEWTPMMLPNDRAPWTDDHLEPTQSKSAFQLPPPHIAHEAIPGQPNKVLRKSQEWRWLDPLWRLKLGSDSDVDGWEYANNHWQKWSGKNRRGAYTRRRAWERTAKLIDQREIVLLEDIEDEAGASEEAEEDQSGEEEEEEEEEEVHH</sequence>
<evidence type="ECO:0000256" key="4">
    <source>
        <dbReference type="ARBA" id="ARBA00023136"/>
    </source>
</evidence>
<evidence type="ECO:0000256" key="3">
    <source>
        <dbReference type="ARBA" id="ARBA00022989"/>
    </source>
</evidence>
<protein>
    <submittedName>
        <fullName evidence="8">Peroxisome- protein</fullName>
    </submittedName>
</protein>
<evidence type="ECO:0000256" key="5">
    <source>
        <dbReference type="SAM" id="MobiDB-lite"/>
    </source>
</evidence>
<keyword evidence="4 6" id="KW-0472">Membrane</keyword>
<feature type="transmembrane region" description="Helical" evidence="6">
    <location>
        <begin position="257"/>
        <end position="276"/>
    </location>
</feature>
<feature type="compositionally biased region" description="Low complexity" evidence="5">
    <location>
        <begin position="39"/>
        <end position="67"/>
    </location>
</feature>
<dbReference type="InterPro" id="IPR052646">
    <property type="entry name" value="Peroxisomal_PEX28-32"/>
</dbReference>
<dbReference type="Proteomes" id="UP000696485">
    <property type="component" value="Unassembled WGS sequence"/>
</dbReference>
<dbReference type="SMART" id="SM00694">
    <property type="entry name" value="DysFC"/>
    <property type="match status" value="1"/>
</dbReference>
<dbReference type="InterPro" id="IPR006614">
    <property type="entry name" value="Peroxin/Ferlin"/>
</dbReference>
<dbReference type="InterPro" id="IPR010482">
    <property type="entry name" value="TECPR1-like_DysF"/>
</dbReference>
<evidence type="ECO:0000256" key="1">
    <source>
        <dbReference type="ARBA" id="ARBA00004127"/>
    </source>
</evidence>
<comment type="caution">
    <text evidence="8">The sequence shown here is derived from an EMBL/GenBank/DDBJ whole genome shotgun (WGS) entry which is preliminary data.</text>
</comment>
<evidence type="ECO:0000256" key="6">
    <source>
        <dbReference type="SAM" id="Phobius"/>
    </source>
</evidence>
<keyword evidence="3 6" id="KW-1133">Transmembrane helix</keyword>
<evidence type="ECO:0000313" key="9">
    <source>
        <dbReference type="Proteomes" id="UP000696485"/>
    </source>
</evidence>
<dbReference type="Pfam" id="PF06398">
    <property type="entry name" value="Pex24p"/>
    <property type="match status" value="1"/>
</dbReference>
<feature type="region of interest" description="Disordered" evidence="5">
    <location>
        <begin position="506"/>
        <end position="536"/>
    </location>
</feature>
<evidence type="ECO:0000259" key="7">
    <source>
        <dbReference type="SMART" id="SM00694"/>
    </source>
</evidence>
<feature type="transmembrane region" description="Helical" evidence="6">
    <location>
        <begin position="282"/>
        <end position="303"/>
    </location>
</feature>
<feature type="region of interest" description="Disordered" evidence="5">
    <location>
        <begin position="15"/>
        <end position="67"/>
    </location>
</feature>
<accession>A0A9P5SLV6</accession>
<evidence type="ECO:0000313" key="8">
    <source>
        <dbReference type="EMBL" id="KAF9329741.1"/>
    </source>
</evidence>
<evidence type="ECO:0000256" key="2">
    <source>
        <dbReference type="ARBA" id="ARBA00022692"/>
    </source>
</evidence>
<dbReference type="GO" id="GO:0012505">
    <property type="term" value="C:endomembrane system"/>
    <property type="evidence" value="ECO:0007669"/>
    <property type="project" value="UniProtKB-SubCell"/>
</dbReference>
<keyword evidence="2 6" id="KW-0812">Transmembrane</keyword>
<dbReference type="PANTHER" id="PTHR31679">
    <property type="entry name" value="PEROXISOMAL MEMBRANE PROTEIN PEX30-RELATED"/>
    <property type="match status" value="1"/>
</dbReference>
<dbReference type="GO" id="GO:0007031">
    <property type="term" value="P:peroxisome organization"/>
    <property type="evidence" value="ECO:0007669"/>
    <property type="project" value="TreeGrafter"/>
</dbReference>
<keyword evidence="9" id="KW-1185">Reference proteome</keyword>
<feature type="transmembrane region" description="Helical" evidence="6">
    <location>
        <begin position="135"/>
        <end position="160"/>
    </location>
</feature>
<dbReference type="EMBL" id="JAAAUY010000450">
    <property type="protein sequence ID" value="KAF9329741.1"/>
    <property type="molecule type" value="Genomic_DNA"/>
</dbReference>
<organism evidence="8 9">
    <name type="scientific">Podila minutissima</name>
    <dbReference type="NCBI Taxonomy" id="64525"/>
    <lineage>
        <taxon>Eukaryota</taxon>
        <taxon>Fungi</taxon>
        <taxon>Fungi incertae sedis</taxon>
        <taxon>Mucoromycota</taxon>
        <taxon>Mortierellomycotina</taxon>
        <taxon>Mortierellomycetes</taxon>
        <taxon>Mortierellales</taxon>
        <taxon>Mortierellaceae</taxon>
        <taxon>Podila</taxon>
    </lineage>
</organism>
<proteinExistence type="predicted"/>
<dbReference type="AlphaFoldDB" id="A0A9P5SLV6"/>
<feature type="domain" description="Peroxin/Ferlin" evidence="7">
    <location>
        <begin position="463"/>
        <end position="496"/>
    </location>
</feature>
<dbReference type="PANTHER" id="PTHR31679:SF2">
    <property type="entry name" value="PEROXISOMAL MEMBRANE PROTEIN PEX30-RELATED"/>
    <property type="match status" value="1"/>
</dbReference>
<dbReference type="GO" id="GO:0005778">
    <property type="term" value="C:peroxisomal membrane"/>
    <property type="evidence" value="ECO:0007669"/>
    <property type="project" value="UniProtKB-ARBA"/>
</dbReference>
<name>A0A9P5SLV6_9FUNG</name>
<reference evidence="8" key="1">
    <citation type="journal article" date="2020" name="Fungal Divers.">
        <title>Resolving the Mortierellaceae phylogeny through synthesis of multi-gene phylogenetics and phylogenomics.</title>
        <authorList>
            <person name="Vandepol N."/>
            <person name="Liber J."/>
            <person name="Desiro A."/>
            <person name="Na H."/>
            <person name="Kennedy M."/>
            <person name="Barry K."/>
            <person name="Grigoriev I.V."/>
            <person name="Miller A.N."/>
            <person name="O'Donnell K."/>
            <person name="Stajich J.E."/>
            <person name="Bonito G."/>
        </authorList>
    </citation>
    <scope>NUCLEOTIDE SEQUENCE</scope>
    <source>
        <strain evidence="8">NVP1</strain>
    </source>
</reference>
<comment type="subcellular location">
    <subcellularLocation>
        <location evidence="1">Endomembrane system</location>
        <topology evidence="1">Multi-pass membrane protein</topology>
    </subcellularLocation>
</comment>